<evidence type="ECO:0000313" key="3">
    <source>
        <dbReference type="Proteomes" id="UP000824540"/>
    </source>
</evidence>
<reference evidence="1" key="1">
    <citation type="thesis" date="2021" institute="BYU ScholarsArchive" country="Provo, UT, USA">
        <title>Applications of and Algorithms for Genome Assembly and Genomic Analyses with an Emphasis on Marine Teleosts.</title>
        <authorList>
            <person name="Pickett B.D."/>
        </authorList>
    </citation>
    <scope>NUCLEOTIDE SEQUENCE</scope>
    <source>
        <strain evidence="1">HI-2016</strain>
    </source>
</reference>
<name>A0A8T2MMC6_9TELE</name>
<sequence>MNRDAACHPVCSSSVLFARGSRKPKQLCRGRGRDAEGSRGLLHSSTPMAMFVLPSRHAQGTEEEEDEGRAFRAFETLVQLKNVYGLSSRFGNSAPSDFSIRSTLQPVSPMCSRSISFLRLELPLLSTDWSNVWTNMCLQRESLQGDEWRTKGESSLSSGA</sequence>
<keyword evidence="3" id="KW-1185">Reference proteome</keyword>
<gene>
    <name evidence="1" type="ORF">JZ751_010779</name>
    <name evidence="2" type="ORF">JZ751_028576</name>
</gene>
<comment type="caution">
    <text evidence="1">The sequence shown here is derived from an EMBL/GenBank/DDBJ whole genome shotgun (WGS) entry which is preliminary data.</text>
</comment>
<evidence type="ECO:0000313" key="1">
    <source>
        <dbReference type="EMBL" id="KAG9328756.1"/>
    </source>
</evidence>
<protein>
    <submittedName>
        <fullName evidence="1">Uncharacterized protein</fullName>
    </submittedName>
</protein>
<proteinExistence type="predicted"/>
<dbReference type="EMBL" id="JAFBMS010001859">
    <property type="protein sequence ID" value="KAG9328756.1"/>
    <property type="molecule type" value="Genomic_DNA"/>
</dbReference>
<dbReference type="EMBL" id="JAFBMS010000085">
    <property type="protein sequence ID" value="KAG9337559.1"/>
    <property type="molecule type" value="Genomic_DNA"/>
</dbReference>
<accession>A0A8T2MMC6</accession>
<organism evidence="1 3">
    <name type="scientific">Albula glossodonta</name>
    <name type="common">roundjaw bonefish</name>
    <dbReference type="NCBI Taxonomy" id="121402"/>
    <lineage>
        <taxon>Eukaryota</taxon>
        <taxon>Metazoa</taxon>
        <taxon>Chordata</taxon>
        <taxon>Craniata</taxon>
        <taxon>Vertebrata</taxon>
        <taxon>Euteleostomi</taxon>
        <taxon>Actinopterygii</taxon>
        <taxon>Neopterygii</taxon>
        <taxon>Teleostei</taxon>
        <taxon>Albuliformes</taxon>
        <taxon>Albulidae</taxon>
        <taxon>Albula</taxon>
    </lineage>
</organism>
<evidence type="ECO:0000313" key="2">
    <source>
        <dbReference type="EMBL" id="KAG9337559.1"/>
    </source>
</evidence>
<dbReference type="AlphaFoldDB" id="A0A8T2MMC6"/>
<dbReference type="Proteomes" id="UP000824540">
    <property type="component" value="Unassembled WGS sequence"/>
</dbReference>